<comment type="caution">
    <text evidence="1">The sequence shown here is derived from an EMBL/GenBank/DDBJ whole genome shotgun (WGS) entry which is preliminary data.</text>
</comment>
<sequence>MSGQKENVLQLGRGMASYEFTAQEVADAMETLRCHNRSLSDAILWQMESAMLAVARENGND</sequence>
<protein>
    <recommendedName>
        <fullName evidence="3">ANTAR domain-containing protein</fullName>
    </recommendedName>
</protein>
<evidence type="ECO:0000313" key="2">
    <source>
        <dbReference type="Proteomes" id="UP001187425"/>
    </source>
</evidence>
<organism evidence="1 2">
    <name type="scientific">Xanthomonas hortorum pv. vitians</name>
    <dbReference type="NCBI Taxonomy" id="83224"/>
    <lineage>
        <taxon>Bacteria</taxon>
        <taxon>Pseudomonadati</taxon>
        <taxon>Pseudomonadota</taxon>
        <taxon>Gammaproteobacteria</taxon>
        <taxon>Lysobacterales</taxon>
        <taxon>Lysobacteraceae</taxon>
        <taxon>Xanthomonas</taxon>
    </lineage>
</organism>
<dbReference type="AlphaFoldDB" id="A0AAW8ZN60"/>
<name>A0AAW8ZN60_9XANT</name>
<dbReference type="EMBL" id="JAWMQI010000035">
    <property type="protein sequence ID" value="MDV7248907.1"/>
    <property type="molecule type" value="Genomic_DNA"/>
</dbReference>
<reference evidence="1 2" key="1">
    <citation type="submission" date="2023-10" db="EMBL/GenBank/DDBJ databases">
        <title>A new tool for lettuce pathogen research.</title>
        <authorList>
            <person name="Horton K.N."/>
            <person name="Cseke L.J."/>
            <person name="Badiwe M."/>
            <person name="Tesfaye D."/>
            <person name="Klein A."/>
            <person name="Su J."/>
            <person name="Potnis N."/>
            <person name="Gassmann W."/>
        </authorList>
    </citation>
    <scope>NUCLEOTIDE SEQUENCE [LARGE SCALE GENOMIC DNA]</scope>
    <source>
        <strain evidence="1 2">JSKH1901</strain>
    </source>
</reference>
<evidence type="ECO:0000313" key="1">
    <source>
        <dbReference type="EMBL" id="MDV7248907.1"/>
    </source>
</evidence>
<gene>
    <name evidence="1" type="ORF">R4K57_10895</name>
</gene>
<evidence type="ECO:0008006" key="3">
    <source>
        <dbReference type="Google" id="ProtNLM"/>
    </source>
</evidence>
<accession>A0AAW8ZN60</accession>
<dbReference type="Proteomes" id="UP001187425">
    <property type="component" value="Unassembled WGS sequence"/>
</dbReference>
<proteinExistence type="predicted"/>